<dbReference type="Pfam" id="PF03372">
    <property type="entry name" value="Exo_endo_phos"/>
    <property type="match status" value="1"/>
</dbReference>
<reference evidence="3" key="1">
    <citation type="submission" date="2022-04" db="EMBL/GenBank/DDBJ databases">
        <title>Carnegiea gigantea Genome sequencing and assembly v2.</title>
        <authorList>
            <person name="Copetti D."/>
            <person name="Sanderson M.J."/>
            <person name="Burquez A."/>
            <person name="Wojciechowski M.F."/>
        </authorList>
    </citation>
    <scope>NUCLEOTIDE SEQUENCE</scope>
    <source>
        <strain evidence="3">SGP5-SGP5p</strain>
        <tissue evidence="3">Aerial part</tissue>
    </source>
</reference>
<dbReference type="GO" id="GO:0003824">
    <property type="term" value="F:catalytic activity"/>
    <property type="evidence" value="ECO:0007669"/>
    <property type="project" value="InterPro"/>
</dbReference>
<comment type="caution">
    <text evidence="3">The sequence shown here is derived from an EMBL/GenBank/DDBJ whole genome shotgun (WGS) entry which is preliminary data.</text>
</comment>
<organism evidence="3 4">
    <name type="scientific">Carnegiea gigantea</name>
    <dbReference type="NCBI Taxonomy" id="171969"/>
    <lineage>
        <taxon>Eukaryota</taxon>
        <taxon>Viridiplantae</taxon>
        <taxon>Streptophyta</taxon>
        <taxon>Embryophyta</taxon>
        <taxon>Tracheophyta</taxon>
        <taxon>Spermatophyta</taxon>
        <taxon>Magnoliopsida</taxon>
        <taxon>eudicotyledons</taxon>
        <taxon>Gunneridae</taxon>
        <taxon>Pentapetalae</taxon>
        <taxon>Caryophyllales</taxon>
        <taxon>Cactineae</taxon>
        <taxon>Cactaceae</taxon>
        <taxon>Cactoideae</taxon>
        <taxon>Echinocereeae</taxon>
        <taxon>Carnegiea</taxon>
    </lineage>
</organism>
<dbReference type="PANTHER" id="PTHR35218:SF9">
    <property type="entry name" value="ENDONUCLEASE_EXONUCLEASE_PHOSPHATASE DOMAIN-CONTAINING PROTEIN"/>
    <property type="match status" value="1"/>
</dbReference>
<proteinExistence type="predicted"/>
<evidence type="ECO:0000313" key="4">
    <source>
        <dbReference type="Proteomes" id="UP001153076"/>
    </source>
</evidence>
<evidence type="ECO:0000313" key="3">
    <source>
        <dbReference type="EMBL" id="KAJ8444213.1"/>
    </source>
</evidence>
<protein>
    <recommendedName>
        <fullName evidence="2">Endonuclease/exonuclease/phosphatase domain-containing protein</fullName>
    </recommendedName>
</protein>
<feature type="signal peptide" evidence="1">
    <location>
        <begin position="1"/>
        <end position="20"/>
    </location>
</feature>
<evidence type="ECO:0000256" key="1">
    <source>
        <dbReference type="SAM" id="SignalP"/>
    </source>
</evidence>
<dbReference type="SUPFAM" id="SSF56219">
    <property type="entry name" value="DNase I-like"/>
    <property type="match status" value="1"/>
</dbReference>
<sequence length="589" mass="68477">MVMRIILRLFFILLLMDTHMDFRILIWNTQGTGSREFLHTLREHLRIQRPMVVALLETHVSGRKTEKICRRIGFSGRFRVETQGFQGGIWLLWMEEKLHLHILDVHAQFITAEFTAIYASPHLSFREVLWNKLEEHASNVNIPWLLAGDFNETRNLDERGHGGHDMAQPCTRFSNWIENNALLDLGFSGPKFTWARAQNPETKKSARLDRALCNLEWRARFPEGGVRHLVRNQSDHAPILVSTKGFTTRPIGPKPFRFQAAWLLHQGFDEEICHAWRYASESALCDLAEHLMVWNEEKFENLFQRRRLLWCRIEGIQNRLAKGGPRYLLKLKRKLRGQLDEDLGMYLGVSTLSQRVNKKTFRYVVERLEKRLAGWRTKCLSLAGRVTLINSTLTTIPTYVMQTCRLPRGTCDEINRKIQRFLWAGTSTERKPHLVAWATVTRPLREGGLGINSMRELNSAYMAKLGWRMVLEPKALWAKVLKQKYCKEGIGYYHFSPGCKPSNAWKGICEVSPILQRAIMLSIGDGRNTLFWSHRWATRRPIIEAGDNLVPTEDQKKLVADYWQPGVGWKWKDFTSFVSREVQEQITSI</sequence>
<dbReference type="InterPro" id="IPR036691">
    <property type="entry name" value="Endo/exonu/phosph_ase_sf"/>
</dbReference>
<gene>
    <name evidence="3" type="ORF">Cgig2_028094</name>
</gene>
<accession>A0A9Q1KJZ3</accession>
<dbReference type="Gene3D" id="3.60.10.10">
    <property type="entry name" value="Endonuclease/exonuclease/phosphatase"/>
    <property type="match status" value="1"/>
</dbReference>
<dbReference type="PANTHER" id="PTHR35218">
    <property type="entry name" value="RNASE H DOMAIN-CONTAINING PROTEIN"/>
    <property type="match status" value="1"/>
</dbReference>
<dbReference type="EMBL" id="JAKOGI010000103">
    <property type="protein sequence ID" value="KAJ8444213.1"/>
    <property type="molecule type" value="Genomic_DNA"/>
</dbReference>
<dbReference type="AlphaFoldDB" id="A0A9Q1KJZ3"/>
<name>A0A9Q1KJZ3_9CARY</name>
<keyword evidence="4" id="KW-1185">Reference proteome</keyword>
<feature type="domain" description="Endonuclease/exonuclease/phosphatase" evidence="2">
    <location>
        <begin position="27"/>
        <end position="236"/>
    </location>
</feature>
<dbReference type="Proteomes" id="UP001153076">
    <property type="component" value="Unassembled WGS sequence"/>
</dbReference>
<dbReference type="InterPro" id="IPR005135">
    <property type="entry name" value="Endo/exonuclease/phosphatase"/>
</dbReference>
<evidence type="ECO:0000259" key="2">
    <source>
        <dbReference type="Pfam" id="PF03372"/>
    </source>
</evidence>
<feature type="chain" id="PRO_5040141295" description="Endonuclease/exonuclease/phosphatase domain-containing protein" evidence="1">
    <location>
        <begin position="21"/>
        <end position="589"/>
    </location>
</feature>
<dbReference type="OrthoDB" id="1743609at2759"/>
<keyword evidence="1" id="KW-0732">Signal</keyword>